<dbReference type="CDD" id="cd14966">
    <property type="entry name" value="7tmD_STE3"/>
    <property type="match status" value="1"/>
</dbReference>
<proteinExistence type="inferred from homology"/>
<keyword evidence="4 10" id="KW-0812">Transmembrane</keyword>
<reference evidence="11" key="1">
    <citation type="journal article" date="2005" name="Genetics">
        <title>The origin of multiple B mating specificities in Coprinus cinereus.</title>
        <authorList>
            <person name="Riquelme M."/>
            <person name="Challen M.P."/>
            <person name="Casselton L.A."/>
            <person name="Brown A.J."/>
        </authorList>
    </citation>
    <scope>NUCLEOTIDE SEQUENCE</scope>
    <source>
        <strain evidence="11">68</strain>
    </source>
</reference>
<dbReference type="PRINTS" id="PR00901">
    <property type="entry name" value="PHEROMONEBAR"/>
</dbReference>
<feature type="transmembrane region" description="Helical" evidence="10">
    <location>
        <begin position="272"/>
        <end position="291"/>
    </location>
</feature>
<dbReference type="InterPro" id="IPR001499">
    <property type="entry name" value="GPCR_STE3"/>
</dbReference>
<feature type="transmembrane region" description="Helical" evidence="10">
    <location>
        <begin position="156"/>
        <end position="182"/>
    </location>
</feature>
<keyword evidence="5 10" id="KW-1133">Transmembrane helix</keyword>
<evidence type="ECO:0000256" key="6">
    <source>
        <dbReference type="ARBA" id="ARBA00023040"/>
    </source>
</evidence>
<keyword evidence="8 11" id="KW-0675">Receptor</keyword>
<evidence type="ECO:0000256" key="9">
    <source>
        <dbReference type="ARBA" id="ARBA00023224"/>
    </source>
</evidence>
<sequence length="419" mass="47546">MTLDPTYPLFPIFAFIGFIISLVPLPWHLQAWNSGTCFFMAWTSLACLNQFVNSIVWSGNVTNHSPIWCEISIRIIMGASVGIPASSMCIVRRLHAIARAQKVAVTRGEKRREVIVDSLICVLFPLLYVALQIVVQGHRFDIFEDIGCYPSIHNTWLAYVLSFSPPLIIGLVSATYCALTLYEFNRRRIQFNAFLNAGTSLTARRYLRLMALATTEMLLTTPLGCFIIYLNATTTPVESYNWVDTHFDYWRVDYYYRILWQMHKMLVVSLELTRWMAPFSALVFFAFFGFAEEARKNYKAFFAPITKLVRRFFPASPTAPAAKAPLSPAPTERSFQPLKSAATTATILPLHSVTETVVSTESFNKTLYGFEHDPNYVIDIKAPAPAYDLQDALSPTSTERTLHSDITFSTNHTSRRFTM</sequence>
<dbReference type="GO" id="GO:0004934">
    <property type="term" value="F:mating-type alpha-factor pheromone receptor activity"/>
    <property type="evidence" value="ECO:0007669"/>
    <property type="project" value="InterPro"/>
</dbReference>
<dbReference type="Pfam" id="PF02076">
    <property type="entry name" value="STE3"/>
    <property type="match status" value="1"/>
</dbReference>
<dbReference type="GO" id="GO:0000750">
    <property type="term" value="P:pheromone-dependent signal transduction involved in conjugation with cellular fusion"/>
    <property type="evidence" value="ECO:0007669"/>
    <property type="project" value="TreeGrafter"/>
</dbReference>
<organism evidence="11">
    <name type="scientific">Coprinopsis cinerea</name>
    <name type="common">Inky cap fungus</name>
    <name type="synonym">Hormographiella aspergillata</name>
    <dbReference type="NCBI Taxonomy" id="5346"/>
    <lineage>
        <taxon>Eukaryota</taxon>
        <taxon>Fungi</taxon>
        <taxon>Dikarya</taxon>
        <taxon>Basidiomycota</taxon>
        <taxon>Agaricomycotina</taxon>
        <taxon>Agaricomycetes</taxon>
        <taxon>Agaricomycetidae</taxon>
        <taxon>Agaricales</taxon>
        <taxon>Agaricineae</taxon>
        <taxon>Psathyrellaceae</taxon>
        <taxon>Coprinopsis</taxon>
    </lineage>
</organism>
<name>Q6TMD1_COPCI</name>
<evidence type="ECO:0000256" key="5">
    <source>
        <dbReference type="ARBA" id="ARBA00022989"/>
    </source>
</evidence>
<dbReference type="PANTHER" id="PTHR28097:SF1">
    <property type="entry name" value="PHEROMONE A FACTOR RECEPTOR"/>
    <property type="match status" value="1"/>
</dbReference>
<comment type="subcellular location">
    <subcellularLocation>
        <location evidence="1">Membrane</location>
        <topology evidence="1">Multi-pass membrane protein</topology>
    </subcellularLocation>
</comment>
<dbReference type="VEuPathDB" id="FungiDB:CC2G_002523"/>
<keyword evidence="3" id="KW-0589">Pheromone response</keyword>
<comment type="similarity">
    <text evidence="2">Belongs to the G-protein coupled receptor 4 family.</text>
</comment>
<dbReference type="PANTHER" id="PTHR28097">
    <property type="entry name" value="PHEROMONE A FACTOR RECEPTOR"/>
    <property type="match status" value="1"/>
</dbReference>
<feature type="transmembrane region" description="Helical" evidence="10">
    <location>
        <begin position="6"/>
        <end position="25"/>
    </location>
</feature>
<evidence type="ECO:0000256" key="3">
    <source>
        <dbReference type="ARBA" id="ARBA00022507"/>
    </source>
</evidence>
<feature type="transmembrane region" description="Helical" evidence="10">
    <location>
        <begin position="209"/>
        <end position="230"/>
    </location>
</feature>
<feature type="transmembrane region" description="Helical" evidence="10">
    <location>
        <begin position="114"/>
        <end position="136"/>
    </location>
</feature>
<keyword evidence="6" id="KW-0297">G-protein coupled receptor</keyword>
<evidence type="ECO:0000256" key="8">
    <source>
        <dbReference type="ARBA" id="ARBA00023170"/>
    </source>
</evidence>
<evidence type="ECO:0000256" key="2">
    <source>
        <dbReference type="ARBA" id="ARBA00011085"/>
    </source>
</evidence>
<evidence type="ECO:0000256" key="4">
    <source>
        <dbReference type="ARBA" id="ARBA00022692"/>
    </source>
</evidence>
<dbReference type="GO" id="GO:0005886">
    <property type="term" value="C:plasma membrane"/>
    <property type="evidence" value="ECO:0007669"/>
    <property type="project" value="TreeGrafter"/>
</dbReference>
<dbReference type="VEuPathDB" id="FungiDB:CC1G_02137"/>
<dbReference type="InterPro" id="IPR000481">
    <property type="entry name" value="GPCR_Pheromne_B_alpha_rcpt"/>
</dbReference>
<dbReference type="AlphaFoldDB" id="Q6TMD1"/>
<dbReference type="EMBL" id="AY393903">
    <property type="protein sequence ID" value="AAQ96343.1"/>
    <property type="molecule type" value="Genomic_DNA"/>
</dbReference>
<evidence type="ECO:0000256" key="7">
    <source>
        <dbReference type="ARBA" id="ARBA00023136"/>
    </source>
</evidence>
<keyword evidence="7 10" id="KW-0472">Membrane</keyword>
<evidence type="ECO:0000313" key="11">
    <source>
        <dbReference type="EMBL" id="AAQ96343.1"/>
    </source>
</evidence>
<evidence type="ECO:0000256" key="1">
    <source>
        <dbReference type="ARBA" id="ARBA00004141"/>
    </source>
</evidence>
<feature type="transmembrane region" description="Helical" evidence="10">
    <location>
        <begin position="71"/>
        <end position="94"/>
    </location>
</feature>
<accession>Q6TMD1</accession>
<dbReference type="PRINTS" id="PR00899">
    <property type="entry name" value="GPCRSTE3"/>
</dbReference>
<protein>
    <submittedName>
        <fullName evidence="11">Pheromone receptor Rcb2 B1</fullName>
    </submittedName>
</protein>
<keyword evidence="9" id="KW-0807">Transducer</keyword>
<evidence type="ECO:0000256" key="10">
    <source>
        <dbReference type="SAM" id="Phobius"/>
    </source>
</evidence>